<name>A0A6L2NY25_TANCI</name>
<feature type="region of interest" description="Disordered" evidence="1">
    <location>
        <begin position="117"/>
        <end position="154"/>
    </location>
</feature>
<feature type="chain" id="PRO_5026736222" description="Reverse transcriptase domain-containing protein" evidence="2">
    <location>
        <begin position="19"/>
        <end position="283"/>
    </location>
</feature>
<sequence>MSFSRFFFLVTLIDSSSSTSSSTKGDVLEGGGVSSNVMLSDSSIFMGIIAALAARNENRNGDDSHTLGKEIDKVERYVDGLPNTIHGSVMATKPKTMQDAIEFATEFMNKKINTWAERQADNKRKSDDTTRNNHQQPNKRQNTKRAYAARNGDRRAYKGHRPLCTKCNYHNDGPCAPKCCKGISRRNVQKLKNNNNNRGNQVGNAKAQAKVYAMGKAGANPDNNVITENIIATKDEDKSNGKRLEDMPVVEEFPEVFFLRTCRVYHPPDKWNFELIGYLVLHL</sequence>
<evidence type="ECO:0008006" key="4">
    <source>
        <dbReference type="Google" id="ProtNLM"/>
    </source>
</evidence>
<feature type="signal peptide" evidence="2">
    <location>
        <begin position="1"/>
        <end position="18"/>
    </location>
</feature>
<comment type="caution">
    <text evidence="3">The sequence shown here is derived from an EMBL/GenBank/DDBJ whole genome shotgun (WGS) entry which is preliminary data.</text>
</comment>
<feature type="compositionally biased region" description="Basic and acidic residues" evidence="1">
    <location>
        <begin position="118"/>
        <end position="131"/>
    </location>
</feature>
<dbReference type="EMBL" id="BKCJ010010344">
    <property type="protein sequence ID" value="GEU91158.1"/>
    <property type="molecule type" value="Genomic_DNA"/>
</dbReference>
<dbReference type="AlphaFoldDB" id="A0A6L2NY25"/>
<protein>
    <recommendedName>
        <fullName evidence="4">Reverse transcriptase domain-containing protein</fullName>
    </recommendedName>
</protein>
<accession>A0A6L2NY25</accession>
<evidence type="ECO:0000313" key="3">
    <source>
        <dbReference type="EMBL" id="GEU91158.1"/>
    </source>
</evidence>
<proteinExistence type="predicted"/>
<organism evidence="3">
    <name type="scientific">Tanacetum cinerariifolium</name>
    <name type="common">Dalmatian daisy</name>
    <name type="synonym">Chrysanthemum cinerariifolium</name>
    <dbReference type="NCBI Taxonomy" id="118510"/>
    <lineage>
        <taxon>Eukaryota</taxon>
        <taxon>Viridiplantae</taxon>
        <taxon>Streptophyta</taxon>
        <taxon>Embryophyta</taxon>
        <taxon>Tracheophyta</taxon>
        <taxon>Spermatophyta</taxon>
        <taxon>Magnoliopsida</taxon>
        <taxon>eudicotyledons</taxon>
        <taxon>Gunneridae</taxon>
        <taxon>Pentapetalae</taxon>
        <taxon>asterids</taxon>
        <taxon>campanulids</taxon>
        <taxon>Asterales</taxon>
        <taxon>Asteraceae</taxon>
        <taxon>Asteroideae</taxon>
        <taxon>Anthemideae</taxon>
        <taxon>Anthemidinae</taxon>
        <taxon>Tanacetum</taxon>
    </lineage>
</organism>
<evidence type="ECO:0000256" key="1">
    <source>
        <dbReference type="SAM" id="MobiDB-lite"/>
    </source>
</evidence>
<gene>
    <name evidence="3" type="ORF">Tci_063136</name>
</gene>
<evidence type="ECO:0000256" key="2">
    <source>
        <dbReference type="SAM" id="SignalP"/>
    </source>
</evidence>
<reference evidence="3" key="1">
    <citation type="journal article" date="2019" name="Sci. Rep.">
        <title>Draft genome of Tanacetum cinerariifolium, the natural source of mosquito coil.</title>
        <authorList>
            <person name="Yamashiro T."/>
            <person name="Shiraishi A."/>
            <person name="Satake H."/>
            <person name="Nakayama K."/>
        </authorList>
    </citation>
    <scope>NUCLEOTIDE SEQUENCE</scope>
</reference>
<keyword evidence="2" id="KW-0732">Signal</keyword>